<feature type="compositionally biased region" description="Pro residues" evidence="1">
    <location>
        <begin position="290"/>
        <end position="300"/>
    </location>
</feature>
<protein>
    <submittedName>
        <fullName evidence="2">Uncharacterized protein</fullName>
    </submittedName>
</protein>
<reference evidence="2 3" key="1">
    <citation type="journal article" date="2012" name="New Phytol.">
        <title>Insight into trade-off between wood decay and parasitism from the genome of a fungal forest pathogen.</title>
        <authorList>
            <person name="Olson A."/>
            <person name="Aerts A."/>
            <person name="Asiegbu F."/>
            <person name="Belbahri L."/>
            <person name="Bouzid O."/>
            <person name="Broberg A."/>
            <person name="Canback B."/>
            <person name="Coutinho P.M."/>
            <person name="Cullen D."/>
            <person name="Dalman K."/>
            <person name="Deflorio G."/>
            <person name="van Diepen L.T."/>
            <person name="Dunand C."/>
            <person name="Duplessis S."/>
            <person name="Durling M."/>
            <person name="Gonthier P."/>
            <person name="Grimwood J."/>
            <person name="Fossdal C.G."/>
            <person name="Hansson D."/>
            <person name="Henrissat B."/>
            <person name="Hietala A."/>
            <person name="Himmelstrand K."/>
            <person name="Hoffmeister D."/>
            <person name="Hogberg N."/>
            <person name="James T.Y."/>
            <person name="Karlsson M."/>
            <person name="Kohler A."/>
            <person name="Kues U."/>
            <person name="Lee Y.H."/>
            <person name="Lin Y.C."/>
            <person name="Lind M."/>
            <person name="Lindquist E."/>
            <person name="Lombard V."/>
            <person name="Lucas S."/>
            <person name="Lunden K."/>
            <person name="Morin E."/>
            <person name="Murat C."/>
            <person name="Park J."/>
            <person name="Raffaello T."/>
            <person name="Rouze P."/>
            <person name="Salamov A."/>
            <person name="Schmutz J."/>
            <person name="Solheim H."/>
            <person name="Stahlberg J."/>
            <person name="Velez H."/>
            <person name="de Vries R.P."/>
            <person name="Wiebenga A."/>
            <person name="Woodward S."/>
            <person name="Yakovlev I."/>
            <person name="Garbelotto M."/>
            <person name="Martin F."/>
            <person name="Grigoriev I.V."/>
            <person name="Stenlid J."/>
        </authorList>
    </citation>
    <scope>NUCLEOTIDE SEQUENCE [LARGE SCALE GENOMIC DNA]</scope>
    <source>
        <strain evidence="2 3">TC 32-1</strain>
    </source>
</reference>
<accession>W4KLB9</accession>
<dbReference type="Proteomes" id="UP000030671">
    <property type="component" value="Unassembled WGS sequence"/>
</dbReference>
<dbReference type="RefSeq" id="XP_009542924.1">
    <property type="nucleotide sequence ID" value="XM_009544629.1"/>
</dbReference>
<gene>
    <name evidence="2" type="ORF">HETIRDRAFT_100315</name>
</gene>
<keyword evidence="3" id="KW-1185">Reference proteome</keyword>
<dbReference type="GeneID" id="20665681"/>
<dbReference type="InParanoid" id="W4KLB9"/>
<sequence>MGRTEHSQLVRSVLDSHPFDSVLGFASASVIPNVVGPFIARFCVLCAEYPHQDIVTLALQASSLKSILTSTPVVVIHRPDPAGPIVSTRIVYSVEYDICWGIAHHCPQCKSGPPYITCNPHRRHQKGHQRFEKPEWVKIHEDYVVEAFDEWLKPPGHTEVRAKYQSTVRGRAPAKILDWLSREENKDHNPPEELYPDNATLQQSDAESGLLAPNRGALPREIRLSSNSTMSTTYGLKRTAREFGHTPPTLDDAQTAAARESGRPPQRRRFNGPRRFSVERGNPRDFANVSPPPPDIILPY</sequence>
<evidence type="ECO:0000256" key="1">
    <source>
        <dbReference type="SAM" id="MobiDB-lite"/>
    </source>
</evidence>
<feature type="compositionally biased region" description="Polar residues" evidence="1">
    <location>
        <begin position="224"/>
        <end position="234"/>
    </location>
</feature>
<evidence type="ECO:0000313" key="3">
    <source>
        <dbReference type="Proteomes" id="UP000030671"/>
    </source>
</evidence>
<feature type="region of interest" description="Disordered" evidence="1">
    <location>
        <begin position="210"/>
        <end position="300"/>
    </location>
</feature>
<dbReference type="EMBL" id="KI925455">
    <property type="protein sequence ID" value="ETW86155.1"/>
    <property type="molecule type" value="Genomic_DNA"/>
</dbReference>
<evidence type="ECO:0000313" key="2">
    <source>
        <dbReference type="EMBL" id="ETW86155.1"/>
    </source>
</evidence>
<dbReference type="AlphaFoldDB" id="W4KLB9"/>
<dbReference type="HOGENOM" id="CLU_927677_0_0_1"/>
<dbReference type="KEGG" id="hir:HETIRDRAFT_100315"/>
<organism evidence="2 3">
    <name type="scientific">Heterobasidion irregulare (strain TC 32-1)</name>
    <dbReference type="NCBI Taxonomy" id="747525"/>
    <lineage>
        <taxon>Eukaryota</taxon>
        <taxon>Fungi</taxon>
        <taxon>Dikarya</taxon>
        <taxon>Basidiomycota</taxon>
        <taxon>Agaricomycotina</taxon>
        <taxon>Agaricomycetes</taxon>
        <taxon>Russulales</taxon>
        <taxon>Bondarzewiaceae</taxon>
        <taxon>Heterobasidion</taxon>
        <taxon>Heterobasidion annosum species complex</taxon>
    </lineage>
</organism>
<proteinExistence type="predicted"/>
<name>W4KLB9_HETIT</name>